<proteinExistence type="predicted"/>
<dbReference type="Gene3D" id="6.10.340.10">
    <property type="match status" value="1"/>
</dbReference>
<evidence type="ECO:0000256" key="2">
    <source>
        <dbReference type="ARBA" id="ARBA00004651"/>
    </source>
</evidence>
<evidence type="ECO:0000256" key="4">
    <source>
        <dbReference type="ARBA" id="ARBA00022475"/>
    </source>
</evidence>
<dbReference type="SUPFAM" id="SSF52172">
    <property type="entry name" value="CheY-like"/>
    <property type="match status" value="1"/>
</dbReference>
<keyword evidence="6 13" id="KW-0812">Transmembrane</keyword>
<dbReference type="EMBL" id="JACDXX010000008">
    <property type="protein sequence ID" value="MCB5410363.1"/>
    <property type="molecule type" value="Genomic_DNA"/>
</dbReference>
<comment type="catalytic activity">
    <reaction evidence="1">
        <text>ATP + protein L-histidine = ADP + protein N-phospho-L-histidine.</text>
        <dbReference type="EC" id="2.7.13.3"/>
    </reaction>
</comment>
<sequence>MPHRRKSLARRIAFASVVISILSGMGLGGLLAFAEFRRSYDSALENNARVVAAALPQLESAYWDLDLAAVQATLDRLSEMPLVKSVRVRDLIFSPEQMQALKIGDLAAGGSGEAPGFWALSRIVPHDWLSGGHDFVLRGRGAAEPVAALELRLSFAGLYDELGHRALAMIGTTVLQSLLIAALLFWLVRNRVIAPLDALARAARGHRETGSFRFAGLRVAEVFDPEGDEVSVLAHDFNRTVTRMERYRDHLREEVEQRTAELLVARNEALAASRAKSVFLANMSHELRTPLNAITGLSDLLLAGDPDPAARGYVSDMRYAAQQLLGSIDQVLDFSKLEAGQMVYAARPYAPEAVFDEVLAEARALAHASPDLALRGEIAADVPASLRGDAQKVTQILLNLASNAVKFTPQGRVVLRITRRGDWLRLSVFDSGKGLQPGERDVVFRPFMQADSSAARDVSGTGLGLPIAAEMAVGMGGRLAFTSRSGRGSLFVLYLPLQGPGALPAPDPGLPRPELAPMPARQARLLQRRLARLCPAALPLPGLVLRAAATTGFELLFQGRLVQILPEALTHRELVAALRRAVAPEAWPQERAAARPGLAGKSILLIEDRAINRVVVEALLERAGAKVSPAAGGSEALALWQAQRGGFDLVLTDLHMPGMDGFTTIAALREAGLGRVPVVALSADVSTATLDACAGAGFAGFIGKPLSAERLLDELSRVLAGKRVSISGPAPDSPLRPAGRVFDQALLLRHAGGSASLAAAWLARLPAEIQDWRRLLAEIGAGGDGLVRQEVLHAIRGGAAQLGATTLAELCSTRELPAARLSAAIDALEASLPHPASRRENAAAPPASAAFAACLNALEGREMRGFDLLAELLPALPERSRQPLQEAAERLDFRAALQMLAALQPG</sequence>
<evidence type="ECO:0000256" key="3">
    <source>
        <dbReference type="ARBA" id="ARBA00012438"/>
    </source>
</evidence>
<evidence type="ECO:0000256" key="13">
    <source>
        <dbReference type="SAM" id="Phobius"/>
    </source>
</evidence>
<evidence type="ECO:0000313" key="16">
    <source>
        <dbReference type="EMBL" id="MCB5410363.1"/>
    </source>
</evidence>
<dbReference type="Pfam" id="PF02518">
    <property type="entry name" value="HATPase_c"/>
    <property type="match status" value="1"/>
</dbReference>
<keyword evidence="10" id="KW-0902">Two-component regulatory system</keyword>
<dbReference type="SUPFAM" id="SSF47384">
    <property type="entry name" value="Homodimeric domain of signal transducing histidine kinase"/>
    <property type="match status" value="1"/>
</dbReference>
<comment type="subcellular location">
    <subcellularLocation>
        <location evidence="2">Cell membrane</location>
        <topology evidence="2">Multi-pass membrane protein</topology>
    </subcellularLocation>
</comment>
<dbReference type="CDD" id="cd00082">
    <property type="entry name" value="HisKA"/>
    <property type="match status" value="1"/>
</dbReference>
<dbReference type="InterPro" id="IPR001789">
    <property type="entry name" value="Sig_transdc_resp-reg_receiver"/>
</dbReference>
<dbReference type="InterPro" id="IPR005467">
    <property type="entry name" value="His_kinase_dom"/>
</dbReference>
<dbReference type="PROSITE" id="PS50109">
    <property type="entry name" value="HIS_KIN"/>
    <property type="match status" value="1"/>
</dbReference>
<feature type="modified residue" description="4-aspartylphosphate" evidence="12">
    <location>
        <position position="653"/>
    </location>
</feature>
<keyword evidence="7" id="KW-0547">Nucleotide-binding</keyword>
<evidence type="ECO:0000256" key="7">
    <source>
        <dbReference type="ARBA" id="ARBA00022741"/>
    </source>
</evidence>
<feature type="domain" description="Histidine kinase" evidence="14">
    <location>
        <begin position="282"/>
        <end position="499"/>
    </location>
</feature>
<dbReference type="InterPro" id="IPR004358">
    <property type="entry name" value="Sig_transdc_His_kin-like_C"/>
</dbReference>
<evidence type="ECO:0000256" key="10">
    <source>
        <dbReference type="ARBA" id="ARBA00023012"/>
    </source>
</evidence>
<dbReference type="InterPro" id="IPR036641">
    <property type="entry name" value="HPT_dom_sf"/>
</dbReference>
<dbReference type="SMART" id="SM00448">
    <property type="entry name" value="REC"/>
    <property type="match status" value="1"/>
</dbReference>
<keyword evidence="5 12" id="KW-0597">Phosphoprotein</keyword>
<evidence type="ECO:0000256" key="6">
    <source>
        <dbReference type="ARBA" id="ARBA00022692"/>
    </source>
</evidence>
<dbReference type="Gene3D" id="3.30.565.10">
    <property type="entry name" value="Histidine kinase-like ATPase, C-terminal domain"/>
    <property type="match status" value="1"/>
</dbReference>
<feature type="domain" description="Response regulatory" evidence="15">
    <location>
        <begin position="602"/>
        <end position="719"/>
    </location>
</feature>
<evidence type="ECO:0000259" key="14">
    <source>
        <dbReference type="PROSITE" id="PS50109"/>
    </source>
</evidence>
<comment type="caution">
    <text evidence="16">The sequence shown here is derived from an EMBL/GenBank/DDBJ whole genome shotgun (WGS) entry which is preliminary data.</text>
</comment>
<organism evidence="16 17">
    <name type="scientific">Pseudogemmobacter faecipullorum</name>
    <dbReference type="NCBI Taxonomy" id="2755041"/>
    <lineage>
        <taxon>Bacteria</taxon>
        <taxon>Pseudomonadati</taxon>
        <taxon>Pseudomonadota</taxon>
        <taxon>Alphaproteobacteria</taxon>
        <taxon>Rhodobacterales</taxon>
        <taxon>Paracoccaceae</taxon>
        <taxon>Pseudogemmobacter</taxon>
    </lineage>
</organism>
<dbReference type="Pfam" id="PF00072">
    <property type="entry name" value="Response_reg"/>
    <property type="match status" value="1"/>
</dbReference>
<keyword evidence="9 13" id="KW-1133">Transmembrane helix</keyword>
<dbReference type="CDD" id="cd17546">
    <property type="entry name" value="REC_hyHK_CKI1_RcsC-like"/>
    <property type="match status" value="1"/>
</dbReference>
<dbReference type="RefSeq" id="WP_226935268.1">
    <property type="nucleotide sequence ID" value="NZ_JACDXX010000008.1"/>
</dbReference>
<dbReference type="Gene3D" id="1.20.120.160">
    <property type="entry name" value="HPT domain"/>
    <property type="match status" value="1"/>
</dbReference>
<keyword evidence="17" id="KW-1185">Reference proteome</keyword>
<keyword evidence="11 13" id="KW-0472">Membrane</keyword>
<dbReference type="InterPro" id="IPR003661">
    <property type="entry name" value="HisK_dim/P_dom"/>
</dbReference>
<dbReference type="InterPro" id="IPR003594">
    <property type="entry name" value="HATPase_dom"/>
</dbReference>
<dbReference type="InterPro" id="IPR036097">
    <property type="entry name" value="HisK_dim/P_sf"/>
</dbReference>
<dbReference type="EC" id="2.7.13.3" evidence="3"/>
<evidence type="ECO:0000313" key="17">
    <source>
        <dbReference type="Proteomes" id="UP001198571"/>
    </source>
</evidence>
<evidence type="ECO:0000256" key="11">
    <source>
        <dbReference type="ARBA" id="ARBA00023136"/>
    </source>
</evidence>
<dbReference type="InterPro" id="IPR036890">
    <property type="entry name" value="HATPase_C_sf"/>
</dbReference>
<dbReference type="SMART" id="SM00388">
    <property type="entry name" value="HisKA"/>
    <property type="match status" value="1"/>
</dbReference>
<protein>
    <recommendedName>
        <fullName evidence="3">histidine kinase</fullName>
        <ecNumber evidence="3">2.7.13.3</ecNumber>
    </recommendedName>
</protein>
<gene>
    <name evidence="16" type="ORF">H0485_10165</name>
</gene>
<dbReference type="Gene3D" id="1.10.287.130">
    <property type="match status" value="1"/>
</dbReference>
<feature type="transmembrane region" description="Helical" evidence="13">
    <location>
        <begin position="12"/>
        <end position="34"/>
    </location>
</feature>
<dbReference type="SUPFAM" id="SSF47226">
    <property type="entry name" value="Histidine-containing phosphotransfer domain, HPT domain"/>
    <property type="match status" value="1"/>
</dbReference>
<keyword evidence="8" id="KW-0067">ATP-binding</keyword>
<keyword evidence="4" id="KW-1003">Cell membrane</keyword>
<dbReference type="SUPFAM" id="SSF55874">
    <property type="entry name" value="ATPase domain of HSP90 chaperone/DNA topoisomerase II/histidine kinase"/>
    <property type="match status" value="1"/>
</dbReference>
<evidence type="ECO:0000256" key="1">
    <source>
        <dbReference type="ARBA" id="ARBA00000085"/>
    </source>
</evidence>
<evidence type="ECO:0000259" key="15">
    <source>
        <dbReference type="PROSITE" id="PS50110"/>
    </source>
</evidence>
<dbReference type="PRINTS" id="PR00344">
    <property type="entry name" value="BCTRLSENSOR"/>
</dbReference>
<evidence type="ECO:0000256" key="9">
    <source>
        <dbReference type="ARBA" id="ARBA00022989"/>
    </source>
</evidence>
<dbReference type="PROSITE" id="PS50110">
    <property type="entry name" value="RESPONSE_REGULATORY"/>
    <property type="match status" value="1"/>
</dbReference>
<dbReference type="CDD" id="cd16922">
    <property type="entry name" value="HATPase_EvgS-ArcB-TorS-like"/>
    <property type="match status" value="1"/>
</dbReference>
<dbReference type="Gene3D" id="3.40.50.2300">
    <property type="match status" value="1"/>
</dbReference>
<evidence type="ECO:0000256" key="5">
    <source>
        <dbReference type="ARBA" id="ARBA00022553"/>
    </source>
</evidence>
<dbReference type="Proteomes" id="UP001198571">
    <property type="component" value="Unassembled WGS sequence"/>
</dbReference>
<dbReference type="PANTHER" id="PTHR45339:SF1">
    <property type="entry name" value="HYBRID SIGNAL TRANSDUCTION HISTIDINE KINASE J"/>
    <property type="match status" value="1"/>
</dbReference>
<dbReference type="SMART" id="SM00387">
    <property type="entry name" value="HATPase_c"/>
    <property type="match status" value="1"/>
</dbReference>
<dbReference type="PANTHER" id="PTHR45339">
    <property type="entry name" value="HYBRID SIGNAL TRANSDUCTION HISTIDINE KINASE J"/>
    <property type="match status" value="1"/>
</dbReference>
<dbReference type="Pfam" id="PF00512">
    <property type="entry name" value="HisKA"/>
    <property type="match status" value="1"/>
</dbReference>
<reference evidence="16 17" key="1">
    <citation type="submission" date="2020-07" db="EMBL/GenBank/DDBJ databases">
        <title>Pseudogemmobacter sp. nov., isolated from poultry manure in Taiwan.</title>
        <authorList>
            <person name="Lin S.-Y."/>
            <person name="Tang Y.-S."/>
            <person name="Young C.-C."/>
        </authorList>
    </citation>
    <scope>NUCLEOTIDE SEQUENCE [LARGE SCALE GENOMIC DNA]</scope>
    <source>
        <strain evidence="16 17">CC-YST710</strain>
    </source>
</reference>
<name>A0ABS8CLV4_9RHOB</name>
<evidence type="ECO:0000256" key="12">
    <source>
        <dbReference type="PROSITE-ProRule" id="PRU00169"/>
    </source>
</evidence>
<dbReference type="InterPro" id="IPR011006">
    <property type="entry name" value="CheY-like_superfamily"/>
</dbReference>
<accession>A0ABS8CLV4</accession>
<evidence type="ECO:0000256" key="8">
    <source>
        <dbReference type="ARBA" id="ARBA00022840"/>
    </source>
</evidence>